<dbReference type="InterPro" id="IPR001189">
    <property type="entry name" value="Mn/Fe_SOD"/>
</dbReference>
<dbReference type="InterPro" id="IPR019833">
    <property type="entry name" value="Mn/Fe_SOD_BS"/>
</dbReference>
<evidence type="ECO:0000313" key="9">
    <source>
        <dbReference type="Proteomes" id="UP001298681"/>
    </source>
</evidence>
<dbReference type="InterPro" id="IPR019832">
    <property type="entry name" value="Mn/Fe_SOD_C"/>
</dbReference>
<accession>A0ABS9MGM4</accession>
<evidence type="ECO:0000259" key="7">
    <source>
        <dbReference type="Pfam" id="PF02777"/>
    </source>
</evidence>
<dbReference type="PANTHER" id="PTHR43595">
    <property type="entry name" value="37S RIBOSOMAL PROTEIN S26, MITOCHONDRIAL"/>
    <property type="match status" value="1"/>
</dbReference>
<name>A0ABS9MGM4_9FIRM</name>
<dbReference type="RefSeq" id="WP_087230882.1">
    <property type="nucleotide sequence ID" value="NZ_JAKNHQ010000003.1"/>
</dbReference>
<organism evidence="8 9">
    <name type="scientific">Anaeromassilibacillus senegalensis</name>
    <dbReference type="NCBI Taxonomy" id="1673717"/>
    <lineage>
        <taxon>Bacteria</taxon>
        <taxon>Bacillati</taxon>
        <taxon>Bacillota</taxon>
        <taxon>Clostridia</taxon>
        <taxon>Eubacteriales</taxon>
        <taxon>Acutalibacteraceae</taxon>
        <taxon>Anaeromassilibacillus</taxon>
    </lineage>
</organism>
<comment type="catalytic activity">
    <reaction evidence="5">
        <text>2 superoxide + 2 H(+) = H2O2 + O2</text>
        <dbReference type="Rhea" id="RHEA:20696"/>
        <dbReference type="ChEBI" id="CHEBI:15378"/>
        <dbReference type="ChEBI" id="CHEBI:15379"/>
        <dbReference type="ChEBI" id="CHEBI:16240"/>
        <dbReference type="ChEBI" id="CHEBI:18421"/>
        <dbReference type="EC" id="1.15.1.1"/>
    </reaction>
</comment>
<feature type="domain" description="Manganese/iron superoxide dismutase N-terminal" evidence="6">
    <location>
        <begin position="7"/>
        <end position="93"/>
    </location>
</feature>
<keyword evidence="4 5" id="KW-0560">Oxidoreductase</keyword>
<evidence type="ECO:0000259" key="6">
    <source>
        <dbReference type="Pfam" id="PF00081"/>
    </source>
</evidence>
<dbReference type="PANTHER" id="PTHR43595:SF2">
    <property type="entry name" value="SMALL RIBOSOMAL SUBUNIT PROTEIN MS42"/>
    <property type="match status" value="1"/>
</dbReference>
<dbReference type="PROSITE" id="PS00088">
    <property type="entry name" value="SOD_MN"/>
    <property type="match status" value="1"/>
</dbReference>
<comment type="similarity">
    <text evidence="1 5">Belongs to the iron/manganese superoxide dismutase family.</text>
</comment>
<dbReference type="PIRSF" id="PIRSF000349">
    <property type="entry name" value="SODismutase"/>
    <property type="match status" value="1"/>
</dbReference>
<comment type="function">
    <text evidence="5">Destroys radicals which are normally produced within the cells and which are toxic to biological systems.</text>
</comment>
<dbReference type="Proteomes" id="UP001298681">
    <property type="component" value="Unassembled WGS sequence"/>
</dbReference>
<evidence type="ECO:0000256" key="4">
    <source>
        <dbReference type="ARBA" id="ARBA00023002"/>
    </source>
</evidence>
<sequence length="209" mass="24314">MSQQYPFSTEPLPYDYRALEPEIDAETLHFHHDKHLQAYVDNLNKALADYPAYHSWSLEKLLKQGDALPEAIRVAVRNNAGGVYNHQLYFRSMGPEKNTHPSGKLAEAIDCYFGSYDAWKEKMKNAAVTQFGSGWAWLAMDGQGRLHVLKTANQDTPLTLHMCPLLPVDVWEHAYYLQYQNRRPEYVDRWFSLINWKQVEEQFAQCSRC</sequence>
<dbReference type="Gene3D" id="1.10.287.990">
    <property type="entry name" value="Fe,Mn superoxide dismutase (SOD) domain"/>
    <property type="match status" value="1"/>
</dbReference>
<comment type="caution">
    <text evidence="8">The sequence shown here is derived from an EMBL/GenBank/DDBJ whole genome shotgun (WGS) entry which is preliminary data.</text>
</comment>
<dbReference type="Gene3D" id="3.55.40.20">
    <property type="entry name" value="Iron/manganese superoxide dismutase, C-terminal domain"/>
    <property type="match status" value="1"/>
</dbReference>
<evidence type="ECO:0000256" key="1">
    <source>
        <dbReference type="ARBA" id="ARBA00008714"/>
    </source>
</evidence>
<dbReference type="PRINTS" id="PR01703">
    <property type="entry name" value="MNSODISMTASE"/>
</dbReference>
<evidence type="ECO:0000313" key="8">
    <source>
        <dbReference type="EMBL" id="MCG4609950.1"/>
    </source>
</evidence>
<proteinExistence type="inferred from homology"/>
<keyword evidence="9" id="KW-1185">Reference proteome</keyword>
<dbReference type="InterPro" id="IPR036324">
    <property type="entry name" value="Mn/Fe_SOD_N_sf"/>
</dbReference>
<dbReference type="Pfam" id="PF02777">
    <property type="entry name" value="Sod_Fe_C"/>
    <property type="match status" value="1"/>
</dbReference>
<evidence type="ECO:0000256" key="5">
    <source>
        <dbReference type="RuleBase" id="RU000414"/>
    </source>
</evidence>
<dbReference type="EMBL" id="JAKNHQ010000003">
    <property type="protein sequence ID" value="MCG4609950.1"/>
    <property type="molecule type" value="Genomic_DNA"/>
</dbReference>
<feature type="domain" description="Manganese/iron superoxide dismutase C-terminal" evidence="7">
    <location>
        <begin position="101"/>
        <end position="201"/>
    </location>
</feature>
<dbReference type="Pfam" id="PF00081">
    <property type="entry name" value="Sod_Fe_N"/>
    <property type="match status" value="1"/>
</dbReference>
<dbReference type="SUPFAM" id="SSF54719">
    <property type="entry name" value="Fe,Mn superoxide dismutase (SOD), C-terminal domain"/>
    <property type="match status" value="1"/>
</dbReference>
<protein>
    <recommendedName>
        <fullName evidence="2 5">Superoxide dismutase</fullName>
        <ecNumber evidence="2 5">1.15.1.1</ecNumber>
    </recommendedName>
</protein>
<dbReference type="EC" id="1.15.1.1" evidence="2 5"/>
<dbReference type="SUPFAM" id="SSF46609">
    <property type="entry name" value="Fe,Mn superoxide dismutase (SOD), N-terminal domain"/>
    <property type="match status" value="1"/>
</dbReference>
<keyword evidence="3 5" id="KW-0479">Metal-binding</keyword>
<gene>
    <name evidence="8" type="ORF">L0P57_03220</name>
</gene>
<dbReference type="InterPro" id="IPR019831">
    <property type="entry name" value="Mn/Fe_SOD_N"/>
</dbReference>
<dbReference type="InterPro" id="IPR036314">
    <property type="entry name" value="SOD_C_sf"/>
</dbReference>
<evidence type="ECO:0000256" key="3">
    <source>
        <dbReference type="ARBA" id="ARBA00022723"/>
    </source>
</evidence>
<reference evidence="8 9" key="1">
    <citation type="submission" date="2022-01" db="EMBL/GenBank/DDBJ databases">
        <title>Collection of gut derived symbiotic bacterial strains cultured from healthy donors.</title>
        <authorList>
            <person name="Lin H."/>
            <person name="Kohout C."/>
            <person name="Waligurski E."/>
            <person name="Pamer E.G."/>
        </authorList>
    </citation>
    <scope>NUCLEOTIDE SEQUENCE [LARGE SCALE GENOMIC DNA]</scope>
    <source>
        <strain evidence="8 9">DFI.7.58</strain>
    </source>
</reference>
<evidence type="ECO:0000256" key="2">
    <source>
        <dbReference type="ARBA" id="ARBA00012682"/>
    </source>
</evidence>